<dbReference type="SUPFAM" id="SSF52317">
    <property type="entry name" value="Class I glutamine amidotransferase-like"/>
    <property type="match status" value="1"/>
</dbReference>
<dbReference type="PROSITE" id="PS51273">
    <property type="entry name" value="GATASE_TYPE_1"/>
    <property type="match status" value="1"/>
</dbReference>
<feature type="active site" evidence="4">
    <location>
        <position position="454"/>
    </location>
</feature>
<evidence type="ECO:0000256" key="4">
    <source>
        <dbReference type="HAMAP-Rule" id="MF_00028"/>
    </source>
</evidence>
<dbReference type="NCBIfam" id="NF001989">
    <property type="entry name" value="PRK00784.1"/>
    <property type="match status" value="1"/>
</dbReference>
<dbReference type="InterPro" id="IPR033949">
    <property type="entry name" value="CobQ_GATase1"/>
</dbReference>
<reference evidence="7 8" key="1">
    <citation type="journal article" date="2013" name="Genome Announc.">
        <title>Genome Sequence of the Sulfate-Reducing Bacterium Desulfotomaculum hydrothermale Lam5(T).</title>
        <authorList>
            <person name="Amin O."/>
            <person name="Fardeau M.L."/>
            <person name="Valette O."/>
            <person name="Hirschler-Rea A."/>
            <person name="Barbe V."/>
            <person name="Medigue C."/>
            <person name="Vacherie B."/>
            <person name="Ollivier B."/>
            <person name="Bertin P.N."/>
            <person name="Dolla A."/>
        </authorList>
    </citation>
    <scope>NUCLEOTIDE SEQUENCE [LARGE SCALE GENOMIC DNA]</scope>
    <source>
        <strain evidence="8">Lam5 / DSM 18033</strain>
    </source>
</reference>
<comment type="pathway">
    <text evidence="1 4">Cofactor biosynthesis; adenosylcobalamin biosynthesis.</text>
</comment>
<dbReference type="InterPro" id="IPR029062">
    <property type="entry name" value="Class_I_gatase-like"/>
</dbReference>
<dbReference type="CDD" id="cd05389">
    <property type="entry name" value="CobQ_N"/>
    <property type="match status" value="1"/>
</dbReference>
<name>K8DYN0_9FIRM</name>
<dbReference type="EMBL" id="CAOS01000008">
    <property type="protein sequence ID" value="CCO07974.1"/>
    <property type="molecule type" value="Genomic_DNA"/>
</dbReference>
<evidence type="ECO:0000259" key="5">
    <source>
        <dbReference type="Pfam" id="PF01656"/>
    </source>
</evidence>
<dbReference type="NCBIfam" id="TIGR00313">
    <property type="entry name" value="cobQ"/>
    <property type="match status" value="1"/>
</dbReference>
<evidence type="ECO:0000256" key="3">
    <source>
        <dbReference type="ARBA" id="ARBA00022962"/>
    </source>
</evidence>
<evidence type="ECO:0000313" key="8">
    <source>
        <dbReference type="Proteomes" id="UP000009315"/>
    </source>
</evidence>
<evidence type="ECO:0000256" key="2">
    <source>
        <dbReference type="ARBA" id="ARBA00022573"/>
    </source>
</evidence>
<comment type="similarity">
    <text evidence="4">Belongs to the CobB/CobQ family. CobQ subfamily.</text>
</comment>
<feature type="active site" description="Nucleophile" evidence="4">
    <location>
        <position position="343"/>
    </location>
</feature>
<dbReference type="PROSITE" id="PS51274">
    <property type="entry name" value="GATASE_COBBQ"/>
    <property type="match status" value="1"/>
</dbReference>
<dbReference type="InterPro" id="IPR004459">
    <property type="entry name" value="CobQ_synth"/>
</dbReference>
<protein>
    <recommendedName>
        <fullName evidence="4">Cobyric acid synthase</fullName>
    </recommendedName>
</protein>
<feature type="domain" description="CobQ/CobB/MinD/ParA nucleotide binding" evidence="5">
    <location>
        <begin position="15"/>
        <end position="240"/>
    </location>
</feature>
<organism evidence="7 8">
    <name type="scientific">Desulforamulus hydrothermalis Lam5 = DSM 18033</name>
    <dbReference type="NCBI Taxonomy" id="1121428"/>
    <lineage>
        <taxon>Bacteria</taxon>
        <taxon>Bacillati</taxon>
        <taxon>Bacillota</taxon>
        <taxon>Clostridia</taxon>
        <taxon>Eubacteriales</taxon>
        <taxon>Peptococcaceae</taxon>
        <taxon>Desulforamulus</taxon>
    </lineage>
</organism>
<dbReference type="STRING" id="1121428.DESHY_160098"/>
<dbReference type="AlphaFoldDB" id="K8DYN0"/>
<sequence length="519" mass="56164">MTGREEKPMALAKTIMIQGTSSHVGKSLLCTALCRIFKQDGFRVAPFKAQNMALNSYVTLDGGEIGRAQGAQAEAAGAVATVQMNPILLKPKQDLQAQVVVLGKPLADMSARDYRQHFLPRAADLVQQCLAELRQQYEVLVIEGAGSPAEVNLKDRDIVNMRTAFWAAAPVILAADIDRGGVFASLVGTLELLEPLERQKVAGFIINKFRGDLELLRPGLDFLERRTGLPVLGVVPYLHDHGIAEEDSVALANGPHAPAGGELDIAVIKLPRISNFTDFDLLSRVPGVSLRFVAQAEGLGQPDAVILPGTKNTVADMLYLKEQGLEQAIIALVRDGMPLVGICGGYQMMGSMLYDPLGSEAGLGHVPGLGLLDIETTFGAVKEVHRCTAEISCPELTWLKTKGPLTGYEIHTGQVVLGPGAQTLLQITGRSGRPVCLADGAVARGGQVFGTHLHGLFDNPQLLLDWVNYLRQRKGLAPLTADRLPVCREDRYNRLADWVRRHLDMKKIYEIMGLGARKA</sequence>
<accession>K8DYN0</accession>
<dbReference type="CDD" id="cd01750">
    <property type="entry name" value="GATase1_CobQ"/>
    <property type="match status" value="1"/>
</dbReference>
<dbReference type="UniPathway" id="UPA00148"/>
<dbReference type="HAMAP" id="MF_00028">
    <property type="entry name" value="CobQ"/>
    <property type="match status" value="1"/>
</dbReference>
<dbReference type="PANTHER" id="PTHR21343:SF1">
    <property type="entry name" value="COBYRIC ACID SYNTHASE"/>
    <property type="match status" value="1"/>
</dbReference>
<dbReference type="Gene3D" id="3.40.50.880">
    <property type="match status" value="1"/>
</dbReference>
<dbReference type="SUPFAM" id="SSF52540">
    <property type="entry name" value="P-loop containing nucleoside triphosphate hydrolases"/>
    <property type="match status" value="1"/>
</dbReference>
<dbReference type="InterPro" id="IPR011698">
    <property type="entry name" value="GATase_3"/>
</dbReference>
<dbReference type="GO" id="GO:0009236">
    <property type="term" value="P:cobalamin biosynthetic process"/>
    <property type="evidence" value="ECO:0007669"/>
    <property type="project" value="UniProtKB-UniRule"/>
</dbReference>
<evidence type="ECO:0000313" key="7">
    <source>
        <dbReference type="EMBL" id="CCO07974.1"/>
    </source>
</evidence>
<keyword evidence="8" id="KW-1185">Reference proteome</keyword>
<keyword evidence="3 4" id="KW-0315">Glutamine amidotransferase</keyword>
<proteinExistence type="inferred from homology"/>
<dbReference type="Proteomes" id="UP000009315">
    <property type="component" value="Unassembled WGS sequence"/>
</dbReference>
<comment type="caution">
    <text evidence="7">The sequence shown here is derived from an EMBL/GenBank/DDBJ whole genome shotgun (WGS) entry which is preliminary data.</text>
</comment>
<dbReference type="PANTHER" id="PTHR21343">
    <property type="entry name" value="DETHIOBIOTIN SYNTHETASE"/>
    <property type="match status" value="1"/>
</dbReference>
<dbReference type="Pfam" id="PF01656">
    <property type="entry name" value="CbiA"/>
    <property type="match status" value="1"/>
</dbReference>
<dbReference type="GO" id="GO:0003824">
    <property type="term" value="F:catalytic activity"/>
    <property type="evidence" value="ECO:0007669"/>
    <property type="project" value="InterPro"/>
</dbReference>
<evidence type="ECO:0000256" key="1">
    <source>
        <dbReference type="ARBA" id="ARBA00004953"/>
    </source>
</evidence>
<comment type="function">
    <text evidence="4">Catalyzes amidations at positions B, D, E, and G on adenosylcobyrinic A,C-diamide. NH(2) groups are provided by glutamine, and one molecule of ATP is hydrogenolyzed for each amidation.</text>
</comment>
<dbReference type="InterPro" id="IPR002586">
    <property type="entry name" value="CobQ/CobB/MinD/ParA_Nub-bd_dom"/>
</dbReference>
<dbReference type="InterPro" id="IPR047045">
    <property type="entry name" value="CobQ_N"/>
</dbReference>
<dbReference type="InterPro" id="IPR027417">
    <property type="entry name" value="P-loop_NTPase"/>
</dbReference>
<dbReference type="Gene3D" id="3.40.50.300">
    <property type="entry name" value="P-loop containing nucleotide triphosphate hydrolases"/>
    <property type="match status" value="1"/>
</dbReference>
<keyword evidence="2 4" id="KW-0169">Cobalamin biosynthesis</keyword>
<gene>
    <name evidence="4 7" type="primary">cobQ</name>
    <name evidence="7" type="ORF">DESHY_160098</name>
</gene>
<dbReference type="eggNOG" id="COG1492">
    <property type="taxonomic scope" value="Bacteria"/>
</dbReference>
<dbReference type="Pfam" id="PF07685">
    <property type="entry name" value="GATase_3"/>
    <property type="match status" value="1"/>
</dbReference>
<dbReference type="GO" id="GO:0015420">
    <property type="term" value="F:ABC-type vitamin B12 transporter activity"/>
    <property type="evidence" value="ECO:0007669"/>
    <property type="project" value="UniProtKB-UniRule"/>
</dbReference>
<evidence type="ECO:0000259" key="6">
    <source>
        <dbReference type="Pfam" id="PF07685"/>
    </source>
</evidence>
<feature type="domain" description="CobB/CobQ-like glutamine amidotransferase" evidence="6">
    <location>
        <begin position="264"/>
        <end position="460"/>
    </location>
</feature>